<dbReference type="GO" id="GO:0016740">
    <property type="term" value="F:transferase activity"/>
    <property type="evidence" value="ECO:0007669"/>
    <property type="project" value="UniProtKB-KW"/>
</dbReference>
<gene>
    <name evidence="4" type="ORF">D7W81_27355</name>
</gene>
<dbReference type="PANTHER" id="PTHR44051:SF8">
    <property type="entry name" value="GLUTATHIONE S-TRANSFERASE GSTA"/>
    <property type="match status" value="1"/>
</dbReference>
<dbReference type="Pfam" id="PF00043">
    <property type="entry name" value="GST_C"/>
    <property type="match status" value="1"/>
</dbReference>
<keyword evidence="5" id="KW-1185">Reference proteome</keyword>
<dbReference type="CDD" id="cd03207">
    <property type="entry name" value="GST_C_8"/>
    <property type="match status" value="1"/>
</dbReference>
<dbReference type="SUPFAM" id="SSF52833">
    <property type="entry name" value="Thioredoxin-like"/>
    <property type="match status" value="1"/>
</dbReference>
<dbReference type="InterPro" id="IPR036249">
    <property type="entry name" value="Thioredoxin-like_sf"/>
</dbReference>
<dbReference type="PROSITE" id="PS50405">
    <property type="entry name" value="GST_CTER"/>
    <property type="match status" value="1"/>
</dbReference>
<accession>A0A3A8PWK8</accession>
<dbReference type="InterPro" id="IPR004045">
    <property type="entry name" value="Glutathione_S-Trfase_N"/>
</dbReference>
<evidence type="ECO:0000259" key="2">
    <source>
        <dbReference type="PROSITE" id="PS50404"/>
    </source>
</evidence>
<comment type="caution">
    <text evidence="4">The sequence shown here is derived from an EMBL/GenBank/DDBJ whole genome shotgun (WGS) entry which is preliminary data.</text>
</comment>
<dbReference type="Pfam" id="PF02798">
    <property type="entry name" value="GST_N"/>
    <property type="match status" value="1"/>
</dbReference>
<dbReference type="SFLD" id="SFLDS00019">
    <property type="entry name" value="Glutathione_Transferase_(cytos"/>
    <property type="match status" value="1"/>
</dbReference>
<dbReference type="Proteomes" id="UP000267003">
    <property type="component" value="Unassembled WGS sequence"/>
</dbReference>
<dbReference type="Gene3D" id="3.40.30.10">
    <property type="entry name" value="Glutaredoxin"/>
    <property type="match status" value="1"/>
</dbReference>
<dbReference type="RefSeq" id="WP_120558342.1">
    <property type="nucleotide sequence ID" value="NZ_RAWK01000188.1"/>
</dbReference>
<dbReference type="FunFam" id="3.40.30.10:FF:000331">
    <property type="entry name" value="Glutathione S-transferase"/>
    <property type="match status" value="1"/>
</dbReference>
<sequence length="217" mass="24683">MITISAFKWVPPFAQGVVRDLRVRWALEEAGLPYEAMLIDPQVQKSSDYRAQQPFGQVPVFQEDGLTLFESGAILVHLGLKSDVLLPTDEAGRARALTWLFAALNSIEIHIQQLAEIDLFAPDAEWAKLHRPDVVRMIHKRLGELATWLGNREYLEDRFTVGDLMMSTVFRILRHTEILEAHPTLKAYKERCEARPAFQRALAAQLAPFQQHERSGA</sequence>
<protein>
    <submittedName>
        <fullName evidence="4">Glutathione S-transferase family protein</fullName>
    </submittedName>
</protein>
<comment type="similarity">
    <text evidence="1">Belongs to the GST superfamily.</text>
</comment>
<proteinExistence type="inferred from homology"/>
<evidence type="ECO:0000259" key="3">
    <source>
        <dbReference type="PROSITE" id="PS50405"/>
    </source>
</evidence>
<dbReference type="SFLD" id="SFLDG00358">
    <property type="entry name" value="Main_(cytGST)"/>
    <property type="match status" value="1"/>
</dbReference>
<reference evidence="5" key="1">
    <citation type="submission" date="2018-09" db="EMBL/GenBank/DDBJ databases">
        <authorList>
            <person name="Livingstone P.G."/>
            <person name="Whitworth D.E."/>
        </authorList>
    </citation>
    <scope>NUCLEOTIDE SEQUENCE [LARGE SCALE GENOMIC DNA]</scope>
    <source>
        <strain evidence="5">AB050A</strain>
    </source>
</reference>
<organism evidence="4 5">
    <name type="scientific">Corallococcus aberystwythensis</name>
    <dbReference type="NCBI Taxonomy" id="2316722"/>
    <lineage>
        <taxon>Bacteria</taxon>
        <taxon>Pseudomonadati</taxon>
        <taxon>Myxococcota</taxon>
        <taxon>Myxococcia</taxon>
        <taxon>Myxococcales</taxon>
        <taxon>Cystobacterineae</taxon>
        <taxon>Myxococcaceae</taxon>
        <taxon>Corallococcus</taxon>
    </lineage>
</organism>
<dbReference type="CDD" id="cd03046">
    <property type="entry name" value="GST_N_GTT1_like"/>
    <property type="match status" value="1"/>
</dbReference>
<dbReference type="InterPro" id="IPR010987">
    <property type="entry name" value="Glutathione-S-Trfase_C-like"/>
</dbReference>
<evidence type="ECO:0000313" key="5">
    <source>
        <dbReference type="Proteomes" id="UP000267003"/>
    </source>
</evidence>
<dbReference type="PANTHER" id="PTHR44051">
    <property type="entry name" value="GLUTATHIONE S-TRANSFERASE-RELATED"/>
    <property type="match status" value="1"/>
</dbReference>
<dbReference type="PROSITE" id="PS50404">
    <property type="entry name" value="GST_NTER"/>
    <property type="match status" value="1"/>
</dbReference>
<feature type="domain" description="GST C-terminal" evidence="3">
    <location>
        <begin position="89"/>
        <end position="209"/>
    </location>
</feature>
<dbReference type="OrthoDB" id="9797500at2"/>
<evidence type="ECO:0000256" key="1">
    <source>
        <dbReference type="RuleBase" id="RU003494"/>
    </source>
</evidence>
<dbReference type="EMBL" id="RAWK01000188">
    <property type="protein sequence ID" value="RKH59420.1"/>
    <property type="molecule type" value="Genomic_DNA"/>
</dbReference>
<keyword evidence="4" id="KW-0808">Transferase</keyword>
<evidence type="ECO:0000313" key="4">
    <source>
        <dbReference type="EMBL" id="RKH59420.1"/>
    </source>
</evidence>
<dbReference type="Gene3D" id="1.20.1050.10">
    <property type="match status" value="1"/>
</dbReference>
<name>A0A3A8PWK8_9BACT</name>
<feature type="domain" description="GST N-terminal" evidence="2">
    <location>
        <begin position="7"/>
        <end position="86"/>
    </location>
</feature>
<dbReference type="InterPro" id="IPR036282">
    <property type="entry name" value="Glutathione-S-Trfase_C_sf"/>
</dbReference>
<dbReference type="SUPFAM" id="SSF47616">
    <property type="entry name" value="GST C-terminal domain-like"/>
    <property type="match status" value="1"/>
</dbReference>
<dbReference type="InterPro" id="IPR040079">
    <property type="entry name" value="Glutathione_S-Trfase"/>
</dbReference>
<dbReference type="InterPro" id="IPR004046">
    <property type="entry name" value="GST_C"/>
</dbReference>
<dbReference type="AlphaFoldDB" id="A0A3A8PWK8"/>